<evidence type="ECO:0000313" key="3">
    <source>
        <dbReference type="Proteomes" id="UP000605099"/>
    </source>
</evidence>
<feature type="transmembrane region" description="Helical" evidence="1">
    <location>
        <begin position="28"/>
        <end position="48"/>
    </location>
</feature>
<keyword evidence="3" id="KW-1185">Reference proteome</keyword>
<name>A0ABQ2JG68_9SPHN</name>
<gene>
    <name evidence="2" type="ORF">GCM10011349_14560</name>
</gene>
<keyword evidence="1" id="KW-0812">Transmembrane</keyword>
<proteinExistence type="predicted"/>
<sequence>MKGNKTNSLETSESLRTGSWRSSWELEIIGAILVATWLAGMFQLFHAMG</sequence>
<evidence type="ECO:0000313" key="2">
    <source>
        <dbReference type="EMBL" id="GGN46886.1"/>
    </source>
</evidence>
<accession>A0ABQ2JG68</accession>
<dbReference type="Proteomes" id="UP000605099">
    <property type="component" value="Unassembled WGS sequence"/>
</dbReference>
<evidence type="ECO:0000256" key="1">
    <source>
        <dbReference type="SAM" id="Phobius"/>
    </source>
</evidence>
<keyword evidence="1" id="KW-0472">Membrane</keyword>
<keyword evidence="1" id="KW-1133">Transmembrane helix</keyword>
<comment type="caution">
    <text evidence="2">The sequence shown here is derived from an EMBL/GenBank/DDBJ whole genome shotgun (WGS) entry which is preliminary data.</text>
</comment>
<protein>
    <submittedName>
        <fullName evidence="2">Uncharacterized protein</fullName>
    </submittedName>
</protein>
<reference evidence="3" key="1">
    <citation type="journal article" date="2019" name="Int. J. Syst. Evol. Microbiol.">
        <title>The Global Catalogue of Microorganisms (GCM) 10K type strain sequencing project: providing services to taxonomists for standard genome sequencing and annotation.</title>
        <authorList>
            <consortium name="The Broad Institute Genomics Platform"/>
            <consortium name="The Broad Institute Genome Sequencing Center for Infectious Disease"/>
            <person name="Wu L."/>
            <person name="Ma J."/>
        </authorList>
    </citation>
    <scope>NUCLEOTIDE SEQUENCE [LARGE SCALE GENOMIC DNA]</scope>
    <source>
        <strain evidence="3">CGMCC 1.6784</strain>
    </source>
</reference>
<organism evidence="2 3">
    <name type="scientific">Novosphingobium indicum</name>
    <dbReference type="NCBI Taxonomy" id="462949"/>
    <lineage>
        <taxon>Bacteria</taxon>
        <taxon>Pseudomonadati</taxon>
        <taxon>Pseudomonadota</taxon>
        <taxon>Alphaproteobacteria</taxon>
        <taxon>Sphingomonadales</taxon>
        <taxon>Sphingomonadaceae</taxon>
        <taxon>Novosphingobium</taxon>
    </lineage>
</organism>
<dbReference type="EMBL" id="BMLK01000006">
    <property type="protein sequence ID" value="GGN46886.1"/>
    <property type="molecule type" value="Genomic_DNA"/>
</dbReference>
<dbReference type="RefSeq" id="WP_188819006.1">
    <property type="nucleotide sequence ID" value="NZ_BMLK01000006.1"/>
</dbReference>